<dbReference type="Gene3D" id="1.20.120.450">
    <property type="entry name" value="dinb family like domain"/>
    <property type="match status" value="1"/>
</dbReference>
<protein>
    <submittedName>
        <fullName evidence="1">DUF1572 family protein</fullName>
    </submittedName>
</protein>
<organism evidence="1 2">
    <name type="scientific">Hymenobacter koreensis</name>
    <dbReference type="NCBI Taxonomy" id="1084523"/>
    <lineage>
        <taxon>Bacteria</taxon>
        <taxon>Pseudomonadati</taxon>
        <taxon>Bacteroidota</taxon>
        <taxon>Cytophagia</taxon>
        <taxon>Cytophagales</taxon>
        <taxon>Hymenobacteraceae</taxon>
        <taxon>Hymenobacter</taxon>
    </lineage>
</organism>
<dbReference type="Proteomes" id="UP001500454">
    <property type="component" value="Unassembled WGS sequence"/>
</dbReference>
<dbReference type="EMBL" id="BAABHA010000008">
    <property type="protein sequence ID" value="GAA4384547.1"/>
    <property type="molecule type" value="Genomic_DNA"/>
</dbReference>
<dbReference type="InterPro" id="IPR011466">
    <property type="entry name" value="DUF1572"/>
</dbReference>
<comment type="caution">
    <text evidence="1">The sequence shown here is derived from an EMBL/GenBank/DDBJ whole genome shotgun (WGS) entry which is preliminary data.</text>
</comment>
<sequence>MLSSEALAPVLLAAVRRSFVSYQQLADKALAQLTPAEWLHVPAPGANSAAVIVQHMVGNLRSRFTDFWTTDGEKPDRQRDQEFEEPVTLAAVAQLQVQWPAAWGILWAVLDELAARPERWLHTVTIRQEPHTVLDALQRQVAHYAYHTGQLVLLAKHLRGEQWQSLSIPRGQSAQFNARMQAQAAQVPANFPNPKGPLAV</sequence>
<proteinExistence type="predicted"/>
<evidence type="ECO:0000313" key="2">
    <source>
        <dbReference type="Proteomes" id="UP001500454"/>
    </source>
</evidence>
<dbReference type="Pfam" id="PF07609">
    <property type="entry name" value="DUF1572"/>
    <property type="match status" value="1"/>
</dbReference>
<accession>A0ABP8J3Y7</accession>
<evidence type="ECO:0000313" key="1">
    <source>
        <dbReference type="EMBL" id="GAA4384547.1"/>
    </source>
</evidence>
<gene>
    <name evidence="1" type="ORF">GCM10023186_26930</name>
</gene>
<dbReference type="RefSeq" id="WP_345225004.1">
    <property type="nucleotide sequence ID" value="NZ_BAABHA010000008.1"/>
</dbReference>
<reference evidence="2" key="1">
    <citation type="journal article" date="2019" name="Int. J. Syst. Evol. Microbiol.">
        <title>The Global Catalogue of Microorganisms (GCM) 10K type strain sequencing project: providing services to taxonomists for standard genome sequencing and annotation.</title>
        <authorList>
            <consortium name="The Broad Institute Genomics Platform"/>
            <consortium name="The Broad Institute Genome Sequencing Center for Infectious Disease"/>
            <person name="Wu L."/>
            <person name="Ma J."/>
        </authorList>
    </citation>
    <scope>NUCLEOTIDE SEQUENCE [LARGE SCALE GENOMIC DNA]</scope>
    <source>
        <strain evidence="2">JCM 17924</strain>
    </source>
</reference>
<dbReference type="SUPFAM" id="SSF109854">
    <property type="entry name" value="DinB/YfiT-like putative metalloenzymes"/>
    <property type="match status" value="1"/>
</dbReference>
<name>A0ABP8J3Y7_9BACT</name>
<keyword evidence="2" id="KW-1185">Reference proteome</keyword>
<dbReference type="InterPro" id="IPR034660">
    <property type="entry name" value="DinB/YfiT-like"/>
</dbReference>